<keyword evidence="7" id="KW-0012">Acyltransferase</keyword>
<dbReference type="SUPFAM" id="SSF52777">
    <property type="entry name" value="CoA-dependent acyltransferases"/>
    <property type="match status" value="1"/>
</dbReference>
<comment type="subcellular location">
    <subcellularLocation>
        <location evidence="1">Cell membrane</location>
        <topology evidence="1">Single-pass membrane protein</topology>
    </subcellularLocation>
    <subcellularLocation>
        <location evidence="2">Endoplasmic reticulum membrane</location>
    </subcellularLocation>
</comment>
<evidence type="ECO:0000256" key="6">
    <source>
        <dbReference type="ARBA" id="ARBA00022824"/>
    </source>
</evidence>
<dbReference type="InterPro" id="IPR045034">
    <property type="entry name" value="O-acyltransferase_WSD1-like"/>
</dbReference>
<dbReference type="FunFam" id="3.30.559.10:FF:000021">
    <property type="entry name" value="O-acyltransferase WSD1"/>
    <property type="match status" value="1"/>
</dbReference>
<evidence type="ECO:0000256" key="7">
    <source>
        <dbReference type="ARBA" id="ARBA00023315"/>
    </source>
</evidence>
<dbReference type="Gramene" id="LPERR05G20990.2">
    <property type="protein sequence ID" value="LPERR05G20990.2"/>
    <property type="gene ID" value="LPERR05G20990"/>
</dbReference>
<dbReference type="EnsemblPlants" id="LPERR05G20990.2">
    <property type="protein sequence ID" value="LPERR05G20990.2"/>
    <property type="gene ID" value="LPERR05G20990"/>
</dbReference>
<dbReference type="InterPro" id="IPR009721">
    <property type="entry name" value="O-acyltransferase_WSD1_C"/>
</dbReference>
<comment type="catalytic activity">
    <reaction evidence="9">
        <text>a long chain fatty alcohol + a fatty acyl-CoA = a long-chain alcohol wax ester + CoA</text>
        <dbReference type="Rhea" id="RHEA:38443"/>
        <dbReference type="ChEBI" id="CHEBI:17135"/>
        <dbReference type="ChEBI" id="CHEBI:57287"/>
        <dbReference type="ChEBI" id="CHEBI:77636"/>
        <dbReference type="ChEBI" id="CHEBI:235323"/>
        <dbReference type="EC" id="2.3.1.75"/>
    </reaction>
</comment>
<evidence type="ECO:0000256" key="1">
    <source>
        <dbReference type="ARBA" id="ARBA00004162"/>
    </source>
</evidence>
<dbReference type="GO" id="GO:0047196">
    <property type="term" value="F:long-chain-alcohol O-fatty-acyltransferase activity"/>
    <property type="evidence" value="ECO:0007669"/>
    <property type="project" value="UniProtKB-EC"/>
</dbReference>
<organism evidence="14 15">
    <name type="scientific">Leersia perrieri</name>
    <dbReference type="NCBI Taxonomy" id="77586"/>
    <lineage>
        <taxon>Eukaryota</taxon>
        <taxon>Viridiplantae</taxon>
        <taxon>Streptophyta</taxon>
        <taxon>Embryophyta</taxon>
        <taxon>Tracheophyta</taxon>
        <taxon>Spermatophyta</taxon>
        <taxon>Magnoliopsida</taxon>
        <taxon>Liliopsida</taxon>
        <taxon>Poales</taxon>
        <taxon>Poaceae</taxon>
        <taxon>BOP clade</taxon>
        <taxon>Oryzoideae</taxon>
        <taxon>Oryzeae</taxon>
        <taxon>Oryzinae</taxon>
        <taxon>Leersia</taxon>
    </lineage>
</organism>
<evidence type="ECO:0000256" key="3">
    <source>
        <dbReference type="ARBA" id="ARBA00004771"/>
    </source>
</evidence>
<evidence type="ECO:0000256" key="4">
    <source>
        <dbReference type="ARBA" id="ARBA00005189"/>
    </source>
</evidence>
<dbReference type="Proteomes" id="UP000032180">
    <property type="component" value="Chromosome 5"/>
</dbReference>
<evidence type="ECO:0000256" key="2">
    <source>
        <dbReference type="ARBA" id="ARBA00004586"/>
    </source>
</evidence>
<dbReference type="GO" id="GO:0005789">
    <property type="term" value="C:endoplasmic reticulum membrane"/>
    <property type="evidence" value="ECO:0007669"/>
    <property type="project" value="UniProtKB-SubCell"/>
</dbReference>
<dbReference type="InterPro" id="IPR023213">
    <property type="entry name" value="CAT-like_dom_sf"/>
</dbReference>
<comment type="pathway">
    <text evidence="3">Glycerolipid metabolism; triacylglycerol biosynthesis.</text>
</comment>
<protein>
    <submittedName>
        <fullName evidence="14">Uncharacterized protein</fullName>
    </submittedName>
</protein>
<reference evidence="14 15" key="1">
    <citation type="submission" date="2012-08" db="EMBL/GenBank/DDBJ databases">
        <title>Oryza genome evolution.</title>
        <authorList>
            <person name="Wing R.A."/>
        </authorList>
    </citation>
    <scope>NUCLEOTIDE SEQUENCE</scope>
</reference>
<dbReference type="GO" id="GO:0005886">
    <property type="term" value="C:plasma membrane"/>
    <property type="evidence" value="ECO:0007669"/>
    <property type="project" value="UniProtKB-SubCell"/>
</dbReference>
<evidence type="ECO:0000313" key="14">
    <source>
        <dbReference type="EnsemblPlants" id="LPERR05G20990.2"/>
    </source>
</evidence>
<name>A0A0D9WJJ3_9ORYZ</name>
<feature type="compositionally biased region" description="Basic and acidic residues" evidence="11">
    <location>
        <begin position="48"/>
        <end position="67"/>
    </location>
</feature>
<comment type="similarity">
    <text evidence="8">In the N-terminal section; belongs to the long-chain O-acyltransferase family.</text>
</comment>
<evidence type="ECO:0000256" key="5">
    <source>
        <dbReference type="ARBA" id="ARBA00022679"/>
    </source>
</evidence>
<evidence type="ECO:0000256" key="8">
    <source>
        <dbReference type="ARBA" id="ARBA00024360"/>
    </source>
</evidence>
<evidence type="ECO:0000259" key="13">
    <source>
        <dbReference type="Pfam" id="PF06974"/>
    </source>
</evidence>
<dbReference type="GO" id="GO:0050734">
    <property type="term" value="F:hydroxycinnamoyltransferase activity"/>
    <property type="evidence" value="ECO:0007669"/>
    <property type="project" value="UniProtKB-ARBA"/>
</dbReference>
<dbReference type="Gene3D" id="3.30.559.10">
    <property type="entry name" value="Chloramphenicol acetyltransferase-like domain"/>
    <property type="match status" value="1"/>
</dbReference>
<reference evidence="14" key="3">
    <citation type="submission" date="2015-04" db="UniProtKB">
        <authorList>
            <consortium name="EnsemblPlants"/>
        </authorList>
    </citation>
    <scope>IDENTIFICATION</scope>
</reference>
<evidence type="ECO:0000313" key="15">
    <source>
        <dbReference type="Proteomes" id="UP000032180"/>
    </source>
</evidence>
<proteinExistence type="inferred from homology"/>
<dbReference type="PANTHER" id="PTHR31650:SF1">
    <property type="entry name" value="WAX ESTER SYNTHASE_DIACYLGLYCEROL ACYLTRANSFERASE 4-RELATED"/>
    <property type="match status" value="1"/>
</dbReference>
<keyword evidence="6" id="KW-0256">Endoplasmic reticulum</keyword>
<keyword evidence="5" id="KW-0808">Transferase</keyword>
<evidence type="ECO:0000259" key="12">
    <source>
        <dbReference type="Pfam" id="PF03007"/>
    </source>
</evidence>
<comment type="catalytic activity">
    <reaction evidence="10">
        <text>an acyl-CoA + a 1,2-diacyl-sn-glycerol = a triacyl-sn-glycerol + CoA</text>
        <dbReference type="Rhea" id="RHEA:10868"/>
        <dbReference type="ChEBI" id="CHEBI:17815"/>
        <dbReference type="ChEBI" id="CHEBI:57287"/>
        <dbReference type="ChEBI" id="CHEBI:58342"/>
        <dbReference type="ChEBI" id="CHEBI:64615"/>
        <dbReference type="EC" id="2.3.1.20"/>
    </reaction>
</comment>
<evidence type="ECO:0000256" key="11">
    <source>
        <dbReference type="SAM" id="MobiDB-lite"/>
    </source>
</evidence>
<dbReference type="GO" id="GO:0019432">
    <property type="term" value="P:triglyceride biosynthetic process"/>
    <property type="evidence" value="ECO:0007669"/>
    <property type="project" value="UniProtKB-UniPathway"/>
</dbReference>
<dbReference type="Pfam" id="PF06974">
    <property type="entry name" value="WS_DGAT_C"/>
    <property type="match status" value="1"/>
</dbReference>
<dbReference type="Pfam" id="PF03007">
    <property type="entry name" value="WS_DGAT_cat"/>
    <property type="match status" value="1"/>
</dbReference>
<dbReference type="STRING" id="77586.A0A0D9WJJ3"/>
<feature type="region of interest" description="Disordered" evidence="11">
    <location>
        <begin position="1"/>
        <end position="71"/>
    </location>
</feature>
<dbReference type="PANTHER" id="PTHR31650">
    <property type="entry name" value="O-ACYLTRANSFERASE (WSD1-LIKE) FAMILY PROTEIN"/>
    <property type="match status" value="1"/>
</dbReference>
<dbReference type="HOGENOM" id="CLU_027831_0_0_1"/>
<feature type="compositionally biased region" description="Low complexity" evidence="11">
    <location>
        <begin position="1"/>
        <end position="32"/>
    </location>
</feature>
<dbReference type="InterPro" id="IPR004255">
    <property type="entry name" value="O-acyltransferase_WSD1_N"/>
</dbReference>
<feature type="domain" description="O-acyltransferase WSD1-like N-terminal" evidence="12">
    <location>
        <begin position="101"/>
        <end position="325"/>
    </location>
</feature>
<dbReference type="UniPathway" id="UPA00282"/>
<sequence length="522" mass="57218">MDHPSTADPDPATSTTSSSSTHSTTTTTTPSSLRKRLLSVDTSSRCGGSERESKARSEMAETERDVESAVPVPMSPAGRLFREKHFNCYIVAVIGLGSRVDVAAARAGLEATLVRHPRFCSVQVTDDASKSAKPKWVRTTVNLDDHLIFPDLDPTATSSSPDQAIEDYMSTLSTTPMDHSRPLWELHVLDFPTSDAAATVAVRMHHSLGDGVSLLSLLIACTRSAADPSRLPALPPPAAQQPRRREGGVAAAFVAWVWWCVVLAWHTVVDVVLFVATSLFLRDARTPFAGTDGVEFRRKRFVHRTLSLDDVKLVKNAMKCTVNDVLVGVTSAAMSRHYFRKTSDINSEKSKRRKNIRVRAALLVNIRKIPGLHVLAEMMKSSKSNGARWGNLIGYMGKRTVDRKKSSLEAIFTYRSGNLIVKLFGIKAAAALCYGMFTNTTMSFSSMVGPSEKVEFYGHPIVYIAPSVYGHPHALTVHYQSYMNTVKVVLAVDDAQFPDAHQLVDDFAESLRLIRQAASANS</sequence>
<dbReference type="AlphaFoldDB" id="A0A0D9WJJ3"/>
<evidence type="ECO:0000256" key="10">
    <source>
        <dbReference type="ARBA" id="ARBA00048109"/>
    </source>
</evidence>
<dbReference type="EnsemblPlants" id="LPERR05G20990.1">
    <property type="protein sequence ID" value="LPERR05G20990.1"/>
    <property type="gene ID" value="LPERR05G20990"/>
</dbReference>
<dbReference type="Gramene" id="LPERR05G20990.1">
    <property type="protein sequence ID" value="LPERR05G20990.1"/>
    <property type="gene ID" value="LPERR05G20990"/>
</dbReference>
<comment type="pathway">
    <text evidence="4">Lipid metabolism.</text>
</comment>
<keyword evidence="15" id="KW-1185">Reference proteome</keyword>
<dbReference type="eggNOG" id="ENOG502QTZ2">
    <property type="taxonomic scope" value="Eukaryota"/>
</dbReference>
<feature type="domain" description="O-acyltransferase WSD1 C-terminal" evidence="13">
    <location>
        <begin position="398"/>
        <end position="514"/>
    </location>
</feature>
<reference evidence="14 15" key="2">
    <citation type="submission" date="2013-12" db="EMBL/GenBank/DDBJ databases">
        <authorList>
            <person name="Yu Y."/>
            <person name="Lee S."/>
            <person name="de Baynast K."/>
            <person name="Wissotski M."/>
            <person name="Liu L."/>
            <person name="Talag J."/>
            <person name="Goicoechea J."/>
            <person name="Angelova A."/>
            <person name="Jetty R."/>
            <person name="Kudrna D."/>
            <person name="Golser W."/>
            <person name="Rivera L."/>
            <person name="Zhang J."/>
            <person name="Wing R."/>
        </authorList>
    </citation>
    <scope>NUCLEOTIDE SEQUENCE</scope>
</reference>
<dbReference type="GO" id="GO:0004144">
    <property type="term" value="F:diacylglycerol O-acyltransferase activity"/>
    <property type="evidence" value="ECO:0007669"/>
    <property type="project" value="UniProtKB-EC"/>
</dbReference>
<accession>A0A0D9WJJ3</accession>
<evidence type="ECO:0000256" key="9">
    <source>
        <dbReference type="ARBA" id="ARBA00047604"/>
    </source>
</evidence>